<dbReference type="RefSeq" id="WP_379189687.1">
    <property type="nucleotide sequence ID" value="NZ_JBHSOW010000068.1"/>
</dbReference>
<comment type="caution">
    <text evidence="7">The sequence shown here is derived from an EMBL/GenBank/DDBJ whole genome shotgun (WGS) entry which is preliminary data.</text>
</comment>
<dbReference type="InterPro" id="IPR000914">
    <property type="entry name" value="SBP_5_dom"/>
</dbReference>
<evidence type="ECO:0000256" key="4">
    <source>
        <dbReference type="SAM" id="MobiDB-lite"/>
    </source>
</evidence>
<dbReference type="Pfam" id="PF00496">
    <property type="entry name" value="SBP_bac_5"/>
    <property type="match status" value="1"/>
</dbReference>
<dbReference type="PANTHER" id="PTHR30290:SF9">
    <property type="entry name" value="OLIGOPEPTIDE-BINDING PROTEIN APPA"/>
    <property type="match status" value="1"/>
</dbReference>
<evidence type="ECO:0000313" key="7">
    <source>
        <dbReference type="EMBL" id="MFC5651092.1"/>
    </source>
</evidence>
<evidence type="ECO:0000256" key="3">
    <source>
        <dbReference type="ARBA" id="ARBA00022729"/>
    </source>
</evidence>
<dbReference type="Gene3D" id="3.10.105.10">
    <property type="entry name" value="Dipeptide-binding Protein, Domain 3"/>
    <property type="match status" value="1"/>
</dbReference>
<evidence type="ECO:0000313" key="8">
    <source>
        <dbReference type="Proteomes" id="UP001596047"/>
    </source>
</evidence>
<feature type="region of interest" description="Disordered" evidence="4">
    <location>
        <begin position="25"/>
        <end position="49"/>
    </location>
</feature>
<evidence type="ECO:0000259" key="6">
    <source>
        <dbReference type="Pfam" id="PF00496"/>
    </source>
</evidence>
<comment type="similarity">
    <text evidence="1">Belongs to the bacterial solute-binding protein 5 family.</text>
</comment>
<evidence type="ECO:0000256" key="5">
    <source>
        <dbReference type="SAM" id="SignalP"/>
    </source>
</evidence>
<feature type="signal peptide" evidence="5">
    <location>
        <begin position="1"/>
        <end position="18"/>
    </location>
</feature>
<dbReference type="Proteomes" id="UP001596047">
    <property type="component" value="Unassembled WGS sequence"/>
</dbReference>
<dbReference type="InterPro" id="IPR030678">
    <property type="entry name" value="Peptide/Ni-bd"/>
</dbReference>
<dbReference type="EMBL" id="JBHSOW010000068">
    <property type="protein sequence ID" value="MFC5651092.1"/>
    <property type="molecule type" value="Genomic_DNA"/>
</dbReference>
<gene>
    <name evidence="7" type="ORF">ACFPYJ_18660</name>
</gene>
<dbReference type="PANTHER" id="PTHR30290">
    <property type="entry name" value="PERIPLASMIC BINDING COMPONENT OF ABC TRANSPORTER"/>
    <property type="match status" value="1"/>
</dbReference>
<reference evidence="8" key="1">
    <citation type="journal article" date="2019" name="Int. J. Syst. Evol. Microbiol.">
        <title>The Global Catalogue of Microorganisms (GCM) 10K type strain sequencing project: providing services to taxonomists for standard genome sequencing and annotation.</title>
        <authorList>
            <consortium name="The Broad Institute Genomics Platform"/>
            <consortium name="The Broad Institute Genome Sequencing Center for Infectious Disease"/>
            <person name="Wu L."/>
            <person name="Ma J."/>
        </authorList>
    </citation>
    <scope>NUCLEOTIDE SEQUENCE [LARGE SCALE GENOMIC DNA]</scope>
    <source>
        <strain evidence="8">CGMCC 1.3240</strain>
    </source>
</reference>
<dbReference type="Gene3D" id="3.40.190.10">
    <property type="entry name" value="Periplasmic binding protein-like II"/>
    <property type="match status" value="1"/>
</dbReference>
<evidence type="ECO:0000256" key="1">
    <source>
        <dbReference type="ARBA" id="ARBA00005695"/>
    </source>
</evidence>
<proteinExistence type="inferred from homology"/>
<protein>
    <submittedName>
        <fullName evidence="7">ABC transporter substrate-binding protein</fullName>
    </submittedName>
</protein>
<dbReference type="PIRSF" id="PIRSF002741">
    <property type="entry name" value="MppA"/>
    <property type="match status" value="1"/>
</dbReference>
<accession>A0ABW0W1I0</accession>
<feature type="chain" id="PRO_5047343273" evidence="5">
    <location>
        <begin position="19"/>
        <end position="524"/>
    </location>
</feature>
<feature type="domain" description="Solute-binding protein family 5" evidence="6">
    <location>
        <begin position="98"/>
        <end position="445"/>
    </location>
</feature>
<sequence>MKKSLVLLLSILLCISLAACTNDSKQTANNNSQPPSTQAATPTEGQATSGVKTGGILKYAQSADPNTLDPYIYATEQDRNTFLTIFNSLMEYDPKTLKPVPGIIKEAKLSDDGLTYDLTIQSDVTFHNGRKLTADDVKFSLQKAMRPEATRTADLLKSIKDIKTVDDTHLTVSLSNRDNLLLDSFIEVFVTPNDPSIDQSKNPVGTGPFMFVQWNRNEKVVVKKNPNYWKKGLPYLDGIEFITVPDQDVKLLQLTNGQVDAIDVVPTSKVTEVSNNTNLQLSTVPVDLTVSDYILLLNNSKTPFNNLKFRQAVNYSLQRNKIKQALFGNFVVRSTSVPTGDSNYNPDTPQYQYDLTKAKALLKESGYNNEKLELLYHKIDISDDIISQIIEQSLQDLGINAELKGVEVAQWVDNVFNKKQFDMAITYTNPKPNTVDMLYHVYGAQNGAALQWDNKPWYDKLLSVRQLPSNEGSKVLKDLQAQVVDQTPNIVIGGHVLAAGLSKNVQGFIPDPQSKVYFESVWKN</sequence>
<organism evidence="7 8">
    <name type="scientific">Paenibacillus solisilvae</name>
    <dbReference type="NCBI Taxonomy" id="2486751"/>
    <lineage>
        <taxon>Bacteria</taxon>
        <taxon>Bacillati</taxon>
        <taxon>Bacillota</taxon>
        <taxon>Bacilli</taxon>
        <taxon>Bacillales</taxon>
        <taxon>Paenibacillaceae</taxon>
        <taxon>Paenibacillus</taxon>
    </lineage>
</organism>
<name>A0ABW0W1I0_9BACL</name>
<evidence type="ECO:0000256" key="2">
    <source>
        <dbReference type="ARBA" id="ARBA00022448"/>
    </source>
</evidence>
<keyword evidence="8" id="KW-1185">Reference proteome</keyword>
<dbReference type="CDD" id="cd00995">
    <property type="entry name" value="PBP2_NikA_DppA_OppA_like"/>
    <property type="match status" value="1"/>
</dbReference>
<dbReference type="PROSITE" id="PS51257">
    <property type="entry name" value="PROKAR_LIPOPROTEIN"/>
    <property type="match status" value="1"/>
</dbReference>
<dbReference type="SUPFAM" id="SSF53850">
    <property type="entry name" value="Periplasmic binding protein-like II"/>
    <property type="match status" value="1"/>
</dbReference>
<keyword evidence="3 5" id="KW-0732">Signal</keyword>
<dbReference type="Gene3D" id="3.90.76.10">
    <property type="entry name" value="Dipeptide-binding Protein, Domain 1"/>
    <property type="match status" value="1"/>
</dbReference>
<dbReference type="InterPro" id="IPR039424">
    <property type="entry name" value="SBP_5"/>
</dbReference>
<keyword evidence="2" id="KW-0813">Transport</keyword>